<organism evidence="2 3">
    <name type="scientific">Bicyclus anynana</name>
    <name type="common">Squinting bush brown butterfly</name>
    <dbReference type="NCBI Taxonomy" id="110368"/>
    <lineage>
        <taxon>Eukaryota</taxon>
        <taxon>Metazoa</taxon>
        <taxon>Ecdysozoa</taxon>
        <taxon>Arthropoda</taxon>
        <taxon>Hexapoda</taxon>
        <taxon>Insecta</taxon>
        <taxon>Pterygota</taxon>
        <taxon>Neoptera</taxon>
        <taxon>Endopterygota</taxon>
        <taxon>Lepidoptera</taxon>
        <taxon>Glossata</taxon>
        <taxon>Ditrysia</taxon>
        <taxon>Papilionoidea</taxon>
        <taxon>Nymphalidae</taxon>
        <taxon>Satyrinae</taxon>
        <taxon>Satyrini</taxon>
        <taxon>Mycalesina</taxon>
        <taxon>Bicyclus</taxon>
    </lineage>
</organism>
<gene>
    <name evidence="3" type="primary">LOC112043792</name>
</gene>
<evidence type="ECO:0000313" key="3">
    <source>
        <dbReference type="RefSeq" id="XP_023935136.2"/>
    </source>
</evidence>
<proteinExistence type="predicted"/>
<feature type="region of interest" description="Disordered" evidence="1">
    <location>
        <begin position="21"/>
        <end position="69"/>
    </location>
</feature>
<dbReference type="OrthoDB" id="7465615at2759"/>
<accession>A0A6J1MX84</accession>
<keyword evidence="2" id="KW-1185">Reference proteome</keyword>
<name>A0A6J1MX84_BICAN</name>
<dbReference type="AlphaFoldDB" id="A0A6J1MX84"/>
<reference evidence="3" key="1">
    <citation type="submission" date="2025-08" db="UniProtKB">
        <authorList>
            <consortium name="RefSeq"/>
        </authorList>
    </citation>
    <scope>IDENTIFICATION</scope>
</reference>
<sequence length="225" mass="26427">MAPIIIEAWQRQALRSARELQSEYHHHSKRHMLPRDVQEERHVARRQRRTTTPRMKELRKKPSGNLKPLEEDDIENDEIVSVAIVQPAMRPKYDKFKHIQKPNRTTVNDSTRISTNIVKDVLIQLGREFLTHQVNEDFVFGQYIGNSMRNLTNDLRLMMQHDILDIIVKYQKLNRGEVTRNINYSSTPLEIEVTSQPIVKAIKVEKKNETEEVWPEFTNLANIVG</sequence>
<feature type="compositionally biased region" description="Basic residues" evidence="1">
    <location>
        <begin position="43"/>
        <end position="62"/>
    </location>
</feature>
<dbReference type="KEGG" id="bany:112043792"/>
<evidence type="ECO:0000313" key="2">
    <source>
        <dbReference type="Proteomes" id="UP001652582"/>
    </source>
</evidence>
<evidence type="ECO:0000256" key="1">
    <source>
        <dbReference type="SAM" id="MobiDB-lite"/>
    </source>
</evidence>
<dbReference type="Proteomes" id="UP001652582">
    <property type="component" value="Chromosome 11"/>
</dbReference>
<dbReference type="RefSeq" id="XP_023935136.2">
    <property type="nucleotide sequence ID" value="XM_024079368.2"/>
</dbReference>
<feature type="compositionally biased region" description="Basic and acidic residues" evidence="1">
    <location>
        <begin position="33"/>
        <end position="42"/>
    </location>
</feature>
<dbReference type="GeneID" id="112043792"/>
<protein>
    <submittedName>
        <fullName evidence="3">Uncharacterized protein LOC112043792</fullName>
    </submittedName>
</protein>